<keyword evidence="2" id="KW-0238">DNA-binding</keyword>
<name>Q7VP18_HAEDU</name>
<dbReference type="Pfam" id="PF12844">
    <property type="entry name" value="HTH_19"/>
    <property type="match status" value="1"/>
</dbReference>
<dbReference type="eggNOG" id="ENOG5033GDE">
    <property type="taxonomic scope" value="Bacteria"/>
</dbReference>
<dbReference type="CDD" id="cd00093">
    <property type="entry name" value="HTH_XRE"/>
    <property type="match status" value="1"/>
</dbReference>
<dbReference type="PROSITE" id="PS50943">
    <property type="entry name" value="HTH_CROC1"/>
    <property type="match status" value="1"/>
</dbReference>
<dbReference type="Gene3D" id="1.10.260.40">
    <property type="entry name" value="lambda repressor-like DNA-binding domains"/>
    <property type="match status" value="1"/>
</dbReference>
<evidence type="ECO:0000313" key="6">
    <source>
        <dbReference type="Proteomes" id="UP000001022"/>
    </source>
</evidence>
<dbReference type="SMART" id="SM00530">
    <property type="entry name" value="HTH_XRE"/>
    <property type="match status" value="1"/>
</dbReference>
<evidence type="ECO:0000256" key="3">
    <source>
        <dbReference type="ARBA" id="ARBA00023163"/>
    </source>
</evidence>
<dbReference type="AlphaFoldDB" id="Q7VP18"/>
<dbReference type="OrthoDB" id="6105062at2"/>
<keyword evidence="6" id="KW-1185">Reference proteome</keyword>
<dbReference type="EMBL" id="AE017143">
    <property type="protein sequence ID" value="AAP95271.1"/>
    <property type="molecule type" value="Genomic_DNA"/>
</dbReference>
<dbReference type="InterPro" id="IPR001387">
    <property type="entry name" value="Cro/C1-type_HTH"/>
</dbReference>
<dbReference type="RefSeq" id="WP_010944324.1">
    <property type="nucleotide sequence ID" value="NC_002940.2"/>
</dbReference>
<evidence type="ECO:0000256" key="1">
    <source>
        <dbReference type="ARBA" id="ARBA00023015"/>
    </source>
</evidence>
<proteinExistence type="predicted"/>
<dbReference type="PANTHER" id="PTHR40661">
    <property type="match status" value="1"/>
</dbReference>
<dbReference type="Proteomes" id="UP000001022">
    <property type="component" value="Chromosome"/>
</dbReference>
<protein>
    <recommendedName>
        <fullName evidence="4">HTH cro/C1-type domain-containing protein</fullName>
    </recommendedName>
</protein>
<organism evidence="5 6">
    <name type="scientific">Haemophilus ducreyi (strain 35000HP / ATCC 700724)</name>
    <dbReference type="NCBI Taxonomy" id="233412"/>
    <lineage>
        <taxon>Bacteria</taxon>
        <taxon>Pseudomonadati</taxon>
        <taxon>Pseudomonadota</taxon>
        <taxon>Gammaproteobacteria</taxon>
        <taxon>Pasteurellales</taxon>
        <taxon>Pasteurellaceae</taxon>
        <taxon>Haemophilus</taxon>
    </lineage>
</organism>
<dbReference type="HOGENOM" id="CLU_066192_5_2_6"/>
<evidence type="ECO:0000259" key="4">
    <source>
        <dbReference type="PROSITE" id="PS50943"/>
    </source>
</evidence>
<dbReference type="InterPro" id="IPR010982">
    <property type="entry name" value="Lambda_DNA-bd_dom_sf"/>
</dbReference>
<dbReference type="GO" id="GO:0003677">
    <property type="term" value="F:DNA binding"/>
    <property type="evidence" value="ECO:0007669"/>
    <property type="project" value="UniProtKB-KW"/>
</dbReference>
<dbReference type="KEGG" id="hdu:HD_0292"/>
<evidence type="ECO:0000256" key="2">
    <source>
        <dbReference type="ARBA" id="ARBA00023125"/>
    </source>
</evidence>
<evidence type="ECO:0000313" key="5">
    <source>
        <dbReference type="EMBL" id="AAP95271.1"/>
    </source>
</evidence>
<accession>Q7VP18</accession>
<dbReference type="PANTHER" id="PTHR40661:SF3">
    <property type="entry name" value="FELS-1 PROPHAGE TRANSCRIPTIONAL REGULATOR"/>
    <property type="match status" value="1"/>
</dbReference>
<dbReference type="STRING" id="233412.HD_0292"/>
<feature type="domain" description="HTH cro/C1-type" evidence="4">
    <location>
        <begin position="7"/>
        <end position="61"/>
    </location>
</feature>
<gene>
    <name evidence="5" type="ordered locus">HD_0292</name>
</gene>
<reference evidence="6" key="1">
    <citation type="submission" date="2003-06" db="EMBL/GenBank/DDBJ databases">
        <title>The complete genome sequence of Haemophilus ducreyi.</title>
        <authorList>
            <person name="Munson R.S. Jr."/>
            <person name="Ray W.C."/>
            <person name="Mahairas G."/>
            <person name="Sabo P."/>
            <person name="Mungur R."/>
            <person name="Johnson L."/>
            <person name="Nguyen D."/>
            <person name="Wang J."/>
            <person name="Forst C."/>
            <person name="Hood L."/>
        </authorList>
    </citation>
    <scope>NUCLEOTIDE SEQUENCE [LARGE SCALE GENOMIC DNA]</scope>
    <source>
        <strain evidence="6">35000HP / ATCC 700724</strain>
    </source>
</reference>
<dbReference type="SUPFAM" id="SSF47413">
    <property type="entry name" value="lambda repressor-like DNA-binding domains"/>
    <property type="match status" value="1"/>
</dbReference>
<keyword evidence="1" id="KW-0805">Transcription regulation</keyword>
<keyword evidence="3" id="KW-0804">Transcription</keyword>
<sequence>MGINERLRHVIEAQKMTIKGFAETVDIPLRSVHNYLSGEREPSADALTKISNKLNINLNWLLLDQGEMYLNQSSDLTLNADEMNLLTQYRQTHDSGKRILQATSKIILDELK</sequence>